<dbReference type="PANTHER" id="PTHR11786">
    <property type="entry name" value="N-HYDROXYARYLAMINE O-ACETYLTRANSFERASE"/>
    <property type="match status" value="1"/>
</dbReference>
<dbReference type="Pfam" id="PF00797">
    <property type="entry name" value="Acetyltransf_2"/>
    <property type="match status" value="1"/>
</dbReference>
<keyword evidence="4" id="KW-1185">Reference proteome</keyword>
<gene>
    <name evidence="3" type="primary">nat</name>
    <name evidence="3" type="ORF">Psi01_63390</name>
</gene>
<protein>
    <submittedName>
        <fullName evidence="3">Arylamine N-acetyltransferase</fullName>
    </submittedName>
</protein>
<reference evidence="3 4" key="1">
    <citation type="submission" date="2021-01" db="EMBL/GenBank/DDBJ databases">
        <title>Whole genome shotgun sequence of Planobispora siamensis NBRC 107568.</title>
        <authorList>
            <person name="Komaki H."/>
            <person name="Tamura T."/>
        </authorList>
    </citation>
    <scope>NUCLEOTIDE SEQUENCE [LARGE SCALE GENOMIC DNA]</scope>
    <source>
        <strain evidence="3 4">NBRC 107568</strain>
    </source>
</reference>
<comment type="similarity">
    <text evidence="1 2">Belongs to the arylamine N-acetyltransferase family.</text>
</comment>
<dbReference type="Proteomes" id="UP000619788">
    <property type="component" value="Unassembled WGS sequence"/>
</dbReference>
<evidence type="ECO:0000256" key="1">
    <source>
        <dbReference type="ARBA" id="ARBA00006547"/>
    </source>
</evidence>
<dbReference type="Gene3D" id="2.40.128.150">
    <property type="entry name" value="Cysteine proteinases"/>
    <property type="match status" value="1"/>
</dbReference>
<organism evidence="3 4">
    <name type="scientific">Planobispora siamensis</name>
    <dbReference type="NCBI Taxonomy" id="936338"/>
    <lineage>
        <taxon>Bacteria</taxon>
        <taxon>Bacillati</taxon>
        <taxon>Actinomycetota</taxon>
        <taxon>Actinomycetes</taxon>
        <taxon>Streptosporangiales</taxon>
        <taxon>Streptosporangiaceae</taxon>
        <taxon>Planobispora</taxon>
    </lineage>
</organism>
<dbReference type="Gene3D" id="3.30.2140.10">
    <property type="entry name" value="Arylamine N-acetyltransferase"/>
    <property type="match status" value="1"/>
</dbReference>
<dbReference type="EMBL" id="BOOJ01000055">
    <property type="protein sequence ID" value="GIH95709.1"/>
    <property type="molecule type" value="Genomic_DNA"/>
</dbReference>
<dbReference type="AlphaFoldDB" id="A0A8J3SNS9"/>
<dbReference type="InterPro" id="IPR038765">
    <property type="entry name" value="Papain-like_cys_pep_sf"/>
</dbReference>
<dbReference type="PANTHER" id="PTHR11786:SF0">
    <property type="entry name" value="ARYLAMINE N-ACETYLTRANSFERASE 4-RELATED"/>
    <property type="match status" value="1"/>
</dbReference>
<proteinExistence type="inferred from homology"/>
<dbReference type="RefSeq" id="WP_204067792.1">
    <property type="nucleotide sequence ID" value="NZ_BOOJ01000055.1"/>
</dbReference>
<sequence>MPNDLLTDPADQARPDTGEWRTDRLDLDAYLRRVGHTGPLAPDEETLTALHRAHLAAIPFENLDVMLGRGVSVDLDDVQAKLVARGRGGYCYEHGVLFGAVLSRIGFWVDRILARTGDPAEQPRPRSHMVLLVGAGERRWLADVGFGSGLLAPLPLAAAGPRRQGAWQYELVRGRDGAWRLREHDGQRWAAIQTFTEEPQYLVDVEVANYNTATNPHSPFVQRPIVVRKDDTSVRRLLGREFSVERPGHPVVQRTLTDDEFADRLRAEFGAALSPGEIAALVATLPPADGLPAAPHGSG</sequence>
<name>A0A8J3SNS9_9ACTN</name>
<dbReference type="GO" id="GO:0016407">
    <property type="term" value="F:acetyltransferase activity"/>
    <property type="evidence" value="ECO:0007669"/>
    <property type="project" value="InterPro"/>
</dbReference>
<dbReference type="SUPFAM" id="SSF54001">
    <property type="entry name" value="Cysteine proteinases"/>
    <property type="match status" value="1"/>
</dbReference>
<comment type="caution">
    <text evidence="3">The sequence shown here is derived from an EMBL/GenBank/DDBJ whole genome shotgun (WGS) entry which is preliminary data.</text>
</comment>
<evidence type="ECO:0000313" key="3">
    <source>
        <dbReference type="EMBL" id="GIH95709.1"/>
    </source>
</evidence>
<accession>A0A8J3SNS9</accession>
<evidence type="ECO:0000313" key="4">
    <source>
        <dbReference type="Proteomes" id="UP000619788"/>
    </source>
</evidence>
<dbReference type="InterPro" id="IPR001447">
    <property type="entry name" value="Arylamine_N-AcTrfase"/>
</dbReference>
<evidence type="ECO:0000256" key="2">
    <source>
        <dbReference type="RuleBase" id="RU003452"/>
    </source>
</evidence>
<dbReference type="PRINTS" id="PR01543">
    <property type="entry name" value="ANATRNSFRASE"/>
</dbReference>